<name>A0AA43TSZ8_9LECA</name>
<accession>A0AA43TSZ8</accession>
<protein>
    <recommendedName>
        <fullName evidence="9">RTA1-like protein</fullName>
    </recommendedName>
</protein>
<evidence type="ECO:0000256" key="1">
    <source>
        <dbReference type="ARBA" id="ARBA00004141"/>
    </source>
</evidence>
<feature type="region of interest" description="Disordered" evidence="5">
    <location>
        <begin position="288"/>
        <end position="309"/>
    </location>
</feature>
<dbReference type="EMBL" id="JAPUFD010000002">
    <property type="protein sequence ID" value="MDI1485715.1"/>
    <property type="molecule type" value="Genomic_DNA"/>
</dbReference>
<feature type="transmembrane region" description="Helical" evidence="6">
    <location>
        <begin position="163"/>
        <end position="183"/>
    </location>
</feature>
<comment type="caution">
    <text evidence="7">The sequence shown here is derived from an EMBL/GenBank/DDBJ whole genome shotgun (WGS) entry which is preliminary data.</text>
</comment>
<sequence>MGSSHCPAKDDPNSQWPAFCPAVGPAYLYAVFFGIISLVHLGQAIQYRKGYSWVIIMSGLWQTLAYIFRIVSIKNIHSEGAYSAWFILILLAPLWTNAFVYMVLGRMVFNFTSSAKVLGITAWRFGLYFVLLDIFAFIIQAVGASMASGDNIPQSQIFRGLHVYMGGIGMQEFFVLCFLVVAIMFQRQMDRDLPGAAKSRPLLLLRVVYTVLSLITMRIIFRLIEYAHGYKSGIPVHEAYQYILDSTPMLICLVLFSIAHPGRIMPGKESDLPSRKARKQVGKNHVWGRAGQHMGGAPQQLDGFKPLGP</sequence>
<evidence type="ECO:0008006" key="9">
    <source>
        <dbReference type="Google" id="ProtNLM"/>
    </source>
</evidence>
<comment type="subcellular location">
    <subcellularLocation>
        <location evidence="1">Membrane</location>
        <topology evidence="1">Multi-pass membrane protein</topology>
    </subcellularLocation>
</comment>
<evidence type="ECO:0000256" key="6">
    <source>
        <dbReference type="SAM" id="Phobius"/>
    </source>
</evidence>
<organism evidence="7 8">
    <name type="scientific">Ramalina farinacea</name>
    <dbReference type="NCBI Taxonomy" id="258253"/>
    <lineage>
        <taxon>Eukaryota</taxon>
        <taxon>Fungi</taxon>
        <taxon>Dikarya</taxon>
        <taxon>Ascomycota</taxon>
        <taxon>Pezizomycotina</taxon>
        <taxon>Lecanoromycetes</taxon>
        <taxon>OSLEUM clade</taxon>
        <taxon>Lecanoromycetidae</taxon>
        <taxon>Lecanorales</taxon>
        <taxon>Lecanorineae</taxon>
        <taxon>Ramalinaceae</taxon>
        <taxon>Ramalina</taxon>
    </lineage>
</organism>
<evidence type="ECO:0000256" key="3">
    <source>
        <dbReference type="ARBA" id="ARBA00022989"/>
    </source>
</evidence>
<evidence type="ECO:0000256" key="5">
    <source>
        <dbReference type="SAM" id="MobiDB-lite"/>
    </source>
</evidence>
<keyword evidence="4 6" id="KW-0472">Membrane</keyword>
<feature type="transmembrane region" description="Helical" evidence="6">
    <location>
        <begin position="125"/>
        <end position="143"/>
    </location>
</feature>
<dbReference type="AlphaFoldDB" id="A0AA43TSZ8"/>
<proteinExistence type="predicted"/>
<evidence type="ECO:0000313" key="7">
    <source>
        <dbReference type="EMBL" id="MDI1485715.1"/>
    </source>
</evidence>
<evidence type="ECO:0000256" key="2">
    <source>
        <dbReference type="ARBA" id="ARBA00022692"/>
    </source>
</evidence>
<keyword evidence="3 6" id="KW-1133">Transmembrane helix</keyword>
<evidence type="ECO:0000313" key="8">
    <source>
        <dbReference type="Proteomes" id="UP001161017"/>
    </source>
</evidence>
<feature type="transmembrane region" description="Helical" evidence="6">
    <location>
        <begin position="203"/>
        <end position="224"/>
    </location>
</feature>
<dbReference type="GO" id="GO:0016020">
    <property type="term" value="C:membrane"/>
    <property type="evidence" value="ECO:0007669"/>
    <property type="project" value="UniProtKB-SubCell"/>
</dbReference>
<dbReference type="Pfam" id="PF04479">
    <property type="entry name" value="RTA1"/>
    <property type="match status" value="1"/>
</dbReference>
<feature type="transmembrane region" description="Helical" evidence="6">
    <location>
        <begin position="239"/>
        <end position="259"/>
    </location>
</feature>
<feature type="transmembrane region" description="Helical" evidence="6">
    <location>
        <begin position="83"/>
        <end position="104"/>
    </location>
</feature>
<keyword evidence="2 6" id="KW-0812">Transmembrane</keyword>
<reference evidence="7" key="1">
    <citation type="journal article" date="2023" name="Genome Biol. Evol.">
        <title>First Whole Genome Sequence and Flow Cytometry Genome Size Data for the Lichen-Forming Fungus Ramalina farinacea (Ascomycota).</title>
        <authorList>
            <person name="Llewellyn T."/>
            <person name="Mian S."/>
            <person name="Hill R."/>
            <person name="Leitch I.J."/>
            <person name="Gaya E."/>
        </authorList>
    </citation>
    <scope>NUCLEOTIDE SEQUENCE</scope>
    <source>
        <strain evidence="7">LIQ254RAFAR</strain>
    </source>
</reference>
<feature type="transmembrane region" description="Helical" evidence="6">
    <location>
        <begin position="16"/>
        <end position="39"/>
    </location>
</feature>
<evidence type="ECO:0000256" key="4">
    <source>
        <dbReference type="ARBA" id="ARBA00023136"/>
    </source>
</evidence>
<dbReference type="Proteomes" id="UP001161017">
    <property type="component" value="Unassembled WGS sequence"/>
</dbReference>
<dbReference type="PANTHER" id="PTHR31465">
    <property type="entry name" value="PROTEIN RTA1-RELATED"/>
    <property type="match status" value="1"/>
</dbReference>
<gene>
    <name evidence="7" type="ORF">OHK93_003904</name>
</gene>
<keyword evidence="8" id="KW-1185">Reference proteome</keyword>
<dbReference type="InterPro" id="IPR007568">
    <property type="entry name" value="RTA1"/>
</dbReference>
<dbReference type="PANTHER" id="PTHR31465:SF15">
    <property type="entry name" value="LIPID TRANSPORTER ATNI-RELATED"/>
    <property type="match status" value="1"/>
</dbReference>
<feature type="transmembrane region" description="Helical" evidence="6">
    <location>
        <begin position="51"/>
        <end position="71"/>
    </location>
</feature>